<dbReference type="Proteomes" id="UP000183898">
    <property type="component" value="Unassembled WGS sequence"/>
</dbReference>
<reference evidence="1 2" key="1">
    <citation type="submission" date="2016-10" db="EMBL/GenBank/DDBJ databases">
        <authorList>
            <person name="de Groot N.N."/>
        </authorList>
    </citation>
    <scope>NUCLEOTIDE SEQUENCE [LARGE SCALE GENOMIC DNA]</scope>
    <source>
        <strain evidence="1 2">Nl18</strain>
    </source>
</reference>
<accession>A0A1H8AZY0</accession>
<evidence type="ECO:0000313" key="1">
    <source>
        <dbReference type="EMBL" id="SEM75449.1"/>
    </source>
</evidence>
<protein>
    <submittedName>
        <fullName evidence="1">Uncharacterized protein</fullName>
    </submittedName>
</protein>
<proteinExistence type="predicted"/>
<name>A0A1H8AZY0_9PROT</name>
<sequence length="62" mass="7082">MHICFISHSGSQYGAELALLELLQGLTKLGVECLVFVPKKGSLFIELDRLEIEWRQCVILHR</sequence>
<organism evidence="1 2">
    <name type="scientific">Nitrosospira multiformis</name>
    <dbReference type="NCBI Taxonomy" id="1231"/>
    <lineage>
        <taxon>Bacteria</taxon>
        <taxon>Pseudomonadati</taxon>
        <taxon>Pseudomonadota</taxon>
        <taxon>Betaproteobacteria</taxon>
        <taxon>Nitrosomonadales</taxon>
        <taxon>Nitrosomonadaceae</taxon>
        <taxon>Nitrosospira</taxon>
    </lineage>
</organism>
<evidence type="ECO:0000313" key="2">
    <source>
        <dbReference type="Proteomes" id="UP000183898"/>
    </source>
</evidence>
<dbReference type="AlphaFoldDB" id="A0A1H8AZY0"/>
<dbReference type="EMBL" id="FOCT01000001">
    <property type="protein sequence ID" value="SEM75449.1"/>
    <property type="molecule type" value="Genomic_DNA"/>
</dbReference>
<gene>
    <name evidence="1" type="ORF">SAMN05216404_10163</name>
</gene>